<dbReference type="Gene3D" id="3.40.190.10">
    <property type="entry name" value="Periplasmic binding protein-like II"/>
    <property type="match status" value="2"/>
</dbReference>
<dbReference type="Pfam" id="PF03466">
    <property type="entry name" value="LysR_substrate"/>
    <property type="match status" value="1"/>
</dbReference>
<keyword evidence="3" id="KW-0238">DNA-binding</keyword>
<evidence type="ECO:0000256" key="2">
    <source>
        <dbReference type="ARBA" id="ARBA00023015"/>
    </source>
</evidence>
<evidence type="ECO:0000259" key="6">
    <source>
        <dbReference type="PROSITE" id="PS50931"/>
    </source>
</evidence>
<dbReference type="Pfam" id="PF00126">
    <property type="entry name" value="HTH_1"/>
    <property type="match status" value="1"/>
</dbReference>
<feature type="domain" description="HTH lysR-type" evidence="6">
    <location>
        <begin position="12"/>
        <end position="69"/>
    </location>
</feature>
<sequence>MGFLLVFLIMQITLKQMRYALALAREAHFSRAAARCHITQPALSQQIRLLEDTCRARIFKRDDKTVRPTPFGREFLQRIEPIIKQVDDLSAHILAHDGKPARPLRFGLIPTIAPYLLPVVFPALGLALPELELAISENHTETLLAAIDNGDLDIGLIATEPPAGAGFAIAEIFADPFVLAAPASQHSLDAPVHLDAIEPGQILLLNEGHCLRDQAIAACALSESQSANSFAATSLSTIVEFVANGQGVTLLPTISLEKEAADQRIKIMPLAAPGACRMLNLVWHNDTPFTQLYHQIADIIRTAGQTRLKSLTHKQDVPVIQPG</sequence>
<reference evidence="7" key="1">
    <citation type="submission" date="2018-06" db="EMBL/GenBank/DDBJ databases">
        <authorList>
            <person name="Zhirakovskaya E."/>
        </authorList>
    </citation>
    <scope>NUCLEOTIDE SEQUENCE</scope>
</reference>
<dbReference type="InterPro" id="IPR036388">
    <property type="entry name" value="WH-like_DNA-bd_sf"/>
</dbReference>
<dbReference type="FunFam" id="1.10.10.10:FF:000001">
    <property type="entry name" value="LysR family transcriptional regulator"/>
    <property type="match status" value="1"/>
</dbReference>
<dbReference type="GO" id="GO:0003700">
    <property type="term" value="F:DNA-binding transcription factor activity"/>
    <property type="evidence" value="ECO:0007669"/>
    <property type="project" value="InterPro"/>
</dbReference>
<dbReference type="CDD" id="cd08411">
    <property type="entry name" value="PBP2_OxyR"/>
    <property type="match status" value="1"/>
</dbReference>
<evidence type="ECO:0000256" key="1">
    <source>
        <dbReference type="ARBA" id="ARBA00009437"/>
    </source>
</evidence>
<gene>
    <name evidence="7" type="ORF">MNBD_ALPHA12-2308</name>
</gene>
<dbReference type="GO" id="GO:0032993">
    <property type="term" value="C:protein-DNA complex"/>
    <property type="evidence" value="ECO:0007669"/>
    <property type="project" value="TreeGrafter"/>
</dbReference>
<dbReference type="GO" id="GO:0003677">
    <property type="term" value="F:DNA binding"/>
    <property type="evidence" value="ECO:0007669"/>
    <property type="project" value="UniProtKB-KW"/>
</dbReference>
<proteinExistence type="inferred from homology"/>
<comment type="similarity">
    <text evidence="1">Belongs to the LysR transcriptional regulatory family.</text>
</comment>
<dbReference type="AlphaFoldDB" id="A0A3B0TJD5"/>
<evidence type="ECO:0000256" key="5">
    <source>
        <dbReference type="ARBA" id="ARBA00023163"/>
    </source>
</evidence>
<protein>
    <submittedName>
        <fullName evidence="7">Hydrogen peroxide-inducible genes activator =&gt; OxyR</fullName>
    </submittedName>
</protein>
<dbReference type="PRINTS" id="PR00039">
    <property type="entry name" value="HTHLYSR"/>
</dbReference>
<dbReference type="InterPro" id="IPR000847">
    <property type="entry name" value="LysR_HTH_N"/>
</dbReference>
<dbReference type="Gene3D" id="1.10.10.10">
    <property type="entry name" value="Winged helix-like DNA-binding domain superfamily/Winged helix DNA-binding domain"/>
    <property type="match status" value="1"/>
</dbReference>
<dbReference type="PROSITE" id="PS50931">
    <property type="entry name" value="HTH_LYSR"/>
    <property type="match status" value="1"/>
</dbReference>
<dbReference type="PANTHER" id="PTHR30346">
    <property type="entry name" value="TRANSCRIPTIONAL DUAL REGULATOR HCAR-RELATED"/>
    <property type="match status" value="1"/>
</dbReference>
<dbReference type="SUPFAM" id="SSF53850">
    <property type="entry name" value="Periplasmic binding protein-like II"/>
    <property type="match status" value="1"/>
</dbReference>
<name>A0A3B0TJD5_9ZZZZ</name>
<organism evidence="7">
    <name type="scientific">hydrothermal vent metagenome</name>
    <dbReference type="NCBI Taxonomy" id="652676"/>
    <lineage>
        <taxon>unclassified sequences</taxon>
        <taxon>metagenomes</taxon>
        <taxon>ecological metagenomes</taxon>
    </lineage>
</organism>
<dbReference type="PANTHER" id="PTHR30346:SF26">
    <property type="entry name" value="HYDROGEN PEROXIDE-INDUCIBLE GENES ACTIVATOR"/>
    <property type="match status" value="1"/>
</dbReference>
<keyword evidence="4" id="KW-0010">Activator</keyword>
<dbReference type="EMBL" id="UOEO01000094">
    <property type="protein sequence ID" value="VAW18791.1"/>
    <property type="molecule type" value="Genomic_DNA"/>
</dbReference>
<dbReference type="InterPro" id="IPR005119">
    <property type="entry name" value="LysR_subst-bd"/>
</dbReference>
<evidence type="ECO:0000256" key="4">
    <source>
        <dbReference type="ARBA" id="ARBA00023159"/>
    </source>
</evidence>
<evidence type="ECO:0000256" key="3">
    <source>
        <dbReference type="ARBA" id="ARBA00023125"/>
    </source>
</evidence>
<dbReference type="SUPFAM" id="SSF46785">
    <property type="entry name" value="Winged helix' DNA-binding domain"/>
    <property type="match status" value="1"/>
</dbReference>
<dbReference type="InterPro" id="IPR036390">
    <property type="entry name" value="WH_DNA-bd_sf"/>
</dbReference>
<evidence type="ECO:0000313" key="7">
    <source>
        <dbReference type="EMBL" id="VAW18791.1"/>
    </source>
</evidence>
<keyword evidence="2" id="KW-0805">Transcription regulation</keyword>
<accession>A0A3B0TJD5</accession>
<keyword evidence="5" id="KW-0804">Transcription</keyword>